<dbReference type="PANTHER" id="PTHR35532:SF5">
    <property type="entry name" value="CARBOHYDRATE-BINDING DOMAIN-CONTAINING PROTEIN"/>
    <property type="match status" value="1"/>
</dbReference>
<evidence type="ECO:0000313" key="2">
    <source>
        <dbReference type="EMBL" id="BBE18467.1"/>
    </source>
</evidence>
<dbReference type="EMBL" id="AP018694">
    <property type="protein sequence ID" value="BBE18467.1"/>
    <property type="molecule type" value="Genomic_DNA"/>
</dbReference>
<dbReference type="AlphaFoldDB" id="A0A5K7SAJ7"/>
<reference evidence="2" key="1">
    <citation type="journal article" date="2020" name="Int. J. Syst. Evol. Microbiol.">
        <title>Aquipluma nitroreducens gen. nov. sp. nov., a novel facultatively anaerobic bacterium isolated from a freshwater lake.</title>
        <authorList>
            <person name="Watanabe M."/>
            <person name="Kojima H."/>
            <person name="Fukui M."/>
        </authorList>
    </citation>
    <scope>NUCLEOTIDE SEQUENCE</scope>
    <source>
        <strain evidence="2">MeG22</strain>
    </source>
</reference>
<keyword evidence="3" id="KW-1185">Reference proteome</keyword>
<dbReference type="KEGG" id="anf:AQPE_2629"/>
<dbReference type="PROSITE" id="PS51257">
    <property type="entry name" value="PROKAR_LIPOPROTEIN"/>
    <property type="match status" value="1"/>
</dbReference>
<dbReference type="InterPro" id="IPR002931">
    <property type="entry name" value="Transglutaminase-like"/>
</dbReference>
<evidence type="ECO:0000259" key="1">
    <source>
        <dbReference type="SMART" id="SM00460"/>
    </source>
</evidence>
<dbReference type="Pfam" id="PF01841">
    <property type="entry name" value="Transglut_core"/>
    <property type="match status" value="2"/>
</dbReference>
<feature type="domain" description="Transglutaminase-like" evidence="1">
    <location>
        <begin position="177"/>
        <end position="236"/>
    </location>
</feature>
<gene>
    <name evidence="2" type="ORF">AQPE_2629</name>
</gene>
<accession>A0A5K7SAJ7</accession>
<dbReference type="Gene3D" id="3.10.620.30">
    <property type="match status" value="1"/>
</dbReference>
<name>A0A5K7SAJ7_9BACT</name>
<dbReference type="InterPro" id="IPR038765">
    <property type="entry name" value="Papain-like_cys_pep_sf"/>
</dbReference>
<organism evidence="2 3">
    <name type="scientific">Aquipluma nitroreducens</name>
    <dbReference type="NCBI Taxonomy" id="2010828"/>
    <lineage>
        <taxon>Bacteria</taxon>
        <taxon>Pseudomonadati</taxon>
        <taxon>Bacteroidota</taxon>
        <taxon>Bacteroidia</taxon>
        <taxon>Marinilabiliales</taxon>
        <taxon>Prolixibacteraceae</taxon>
        <taxon>Aquipluma</taxon>
    </lineage>
</organism>
<proteinExistence type="predicted"/>
<evidence type="ECO:0000313" key="3">
    <source>
        <dbReference type="Proteomes" id="UP001193389"/>
    </source>
</evidence>
<dbReference type="SMART" id="SM00460">
    <property type="entry name" value="TGc"/>
    <property type="match status" value="1"/>
</dbReference>
<dbReference type="Proteomes" id="UP001193389">
    <property type="component" value="Chromosome"/>
</dbReference>
<sequence length="897" mass="100643">MANKFISAILISILLISCSKKQELIQNPERKADIQRMLTVQKELTSKSIIPIWGIFDQSLSPDEKQAMEFLYAYMPLSDLADYQPEFFLKNARFSLKTRTEMPWGKTIPEEEFLHFVLPLRVNNENLDNFREVMYDEIAQRIKGLSMKEAALEINHWCHEKVNYRGTDSRTSAPLSTIKKTFGRCGEESTFTVTAMRTAGIPARQVYTPRWAHTDDNHAWVEVWIDGKWHYLGACEPDVDLDMGWFSEPAKRIMLVHTRAYGKYFGTDEVLTPEDRFSELNLSSNYATTKKIIVSVKEANGSPADSAKVEFQLYNYAEYYPIASGYTNTSGQASLITGMGDLVIWAAKNGKFAYQKFSVPEKDTLQLILDQTIPTHKSESFDLVPPHATKVESTVTPEAKKANDLRLAKEDEIRNAYMKTFKDSVWIAEFAAKTKLPIDTISRLIKLSYGNWDQISAYLEKNAAQYRNTVLELAIQLADKDYSDATETILTDHLAQTAQLGLQKLVPSKELFTRYVLSPRIALENLSPWRSFLATSFGPEMAQSSRTDISALTNWIRENIRVNTVANKHSRAPLSPIGVYKLRVADPLSRDIFFVAACRTFGIPARLNPETQIPEYNKSGQWLRISFDTVATTQPEKGMLKLTEKGNAVTPQYYLHYTIGFLKDGFYRTLEFPEGGKLTNSEKPIELEVGQYALVTGNRQEDGSVLSSMTFFSVEKGKLTTVAVELRKQSGELKPSGKLNLDALNLEKEGKTVSLSSLVAGKYSVLVVLDPDKEPSKHILNDLGPYVDQFNKWGGQFVLAMPAEKAGQAGVLKTYQLPAKMESGIDPNDQILNAVSAIYGSGLKDKLPLVLFCDATGNVYLFSSGYKIGMGEQLLKVISTIEANPKMMEAKASCSKP</sequence>
<protein>
    <recommendedName>
        <fullName evidence="1">Transglutaminase-like domain-containing protein</fullName>
    </recommendedName>
</protein>
<dbReference type="SUPFAM" id="SSF54001">
    <property type="entry name" value="Cysteine proteinases"/>
    <property type="match status" value="1"/>
</dbReference>
<dbReference type="PANTHER" id="PTHR35532">
    <property type="entry name" value="SIMILAR TO POLYHYDROXYALKANOATE DEPOLYMERASE"/>
    <property type="match status" value="1"/>
</dbReference>
<dbReference type="RefSeq" id="WP_318346801.1">
    <property type="nucleotide sequence ID" value="NZ_AP018694.1"/>
</dbReference>
<dbReference type="Gene3D" id="2.60.40.1120">
    <property type="entry name" value="Carboxypeptidase-like, regulatory domain"/>
    <property type="match status" value="1"/>
</dbReference>